<dbReference type="EMBL" id="LGUA01001157">
    <property type="protein sequence ID" value="OAX79105.1"/>
    <property type="molecule type" value="Genomic_DNA"/>
</dbReference>
<feature type="compositionally biased region" description="Low complexity" evidence="1">
    <location>
        <begin position="38"/>
        <end position="51"/>
    </location>
</feature>
<feature type="region of interest" description="Disordered" evidence="1">
    <location>
        <begin position="1"/>
        <end position="83"/>
    </location>
</feature>
<organism evidence="2 3">
    <name type="scientific">Emergomyces africanus</name>
    <dbReference type="NCBI Taxonomy" id="1955775"/>
    <lineage>
        <taxon>Eukaryota</taxon>
        <taxon>Fungi</taxon>
        <taxon>Dikarya</taxon>
        <taxon>Ascomycota</taxon>
        <taxon>Pezizomycotina</taxon>
        <taxon>Eurotiomycetes</taxon>
        <taxon>Eurotiomycetidae</taxon>
        <taxon>Onygenales</taxon>
        <taxon>Ajellomycetaceae</taxon>
        <taxon>Emergomyces</taxon>
    </lineage>
</organism>
<reference evidence="2 3" key="1">
    <citation type="submission" date="2015-07" db="EMBL/GenBank/DDBJ databases">
        <title>Emmonsia species relationships and genome sequence.</title>
        <authorList>
            <person name="Cuomo C.A."/>
            <person name="Schwartz I.S."/>
            <person name="Kenyon C."/>
            <person name="de Hoog G.S."/>
            <person name="Govender N.P."/>
            <person name="Botha A."/>
            <person name="Moreno L."/>
            <person name="de Vries M."/>
            <person name="Munoz J.F."/>
            <person name="Stielow J.B."/>
        </authorList>
    </citation>
    <scope>NUCLEOTIDE SEQUENCE [LARGE SCALE GENOMIC DNA]</scope>
    <source>
        <strain evidence="2 3">CBS 136260</strain>
    </source>
</reference>
<evidence type="ECO:0000256" key="1">
    <source>
        <dbReference type="SAM" id="MobiDB-lite"/>
    </source>
</evidence>
<dbReference type="OrthoDB" id="10535189at2759"/>
<gene>
    <name evidence="2" type="ORF">ACJ72_06580</name>
</gene>
<sequence>MTNEPRYSRHTGGSDAFGLRGGPTLPHRHTIAAPLTPSVPSAGSDPASDSPTFLANGSNLEYKDTRPTLQNSQFNHRKQPEAQRRRAFCVRTLPRHILASSRTPRTLATPQAGCWIHAISDFAVMRDFRHWSIA</sequence>
<name>A0A1B7NQN6_9EURO</name>
<dbReference type="Proteomes" id="UP000091918">
    <property type="component" value="Unassembled WGS sequence"/>
</dbReference>
<dbReference type="AlphaFoldDB" id="A0A1B7NQN6"/>
<accession>A0A1B7NQN6</accession>
<keyword evidence="3" id="KW-1185">Reference proteome</keyword>
<proteinExistence type="predicted"/>
<evidence type="ECO:0000313" key="2">
    <source>
        <dbReference type="EMBL" id="OAX79105.1"/>
    </source>
</evidence>
<comment type="caution">
    <text evidence="2">The sequence shown here is derived from an EMBL/GenBank/DDBJ whole genome shotgun (WGS) entry which is preliminary data.</text>
</comment>
<protein>
    <submittedName>
        <fullName evidence="2">Uncharacterized protein</fullName>
    </submittedName>
</protein>
<evidence type="ECO:0000313" key="3">
    <source>
        <dbReference type="Proteomes" id="UP000091918"/>
    </source>
</evidence>